<gene>
    <name evidence="2" type="ORF">g.44657</name>
</gene>
<keyword evidence="1" id="KW-0732">Signal</keyword>
<evidence type="ECO:0000313" key="2">
    <source>
        <dbReference type="EMBL" id="JAS05933.1"/>
    </source>
</evidence>
<evidence type="ECO:0000256" key="1">
    <source>
        <dbReference type="SAM" id="SignalP"/>
    </source>
</evidence>
<feature type="chain" id="PRO_5012610707" description="Cuticle protein CPCFC domain-containing protein" evidence="1">
    <location>
        <begin position="16"/>
        <end position="116"/>
    </location>
</feature>
<sequence>KVLIVLCAIVTYACAASVGYGYTEYASLAYPYNYLSYSAAPNSVIQSSASPFAYAAQPLVYSIVQSPQVYPQANPIVRPDGYLEDTPDVIAAKNKFFNEYAAVKSRSRRAVIQTPA</sequence>
<accession>A0A1B6BXC5</accession>
<reference evidence="2" key="1">
    <citation type="submission" date="2015-12" db="EMBL/GenBank/DDBJ databases">
        <title>De novo transcriptome assembly of four potential Pierce s Disease insect vectors from Arizona vineyards.</title>
        <authorList>
            <person name="Tassone E.E."/>
        </authorList>
    </citation>
    <scope>NUCLEOTIDE SEQUENCE</scope>
</reference>
<feature type="signal peptide" evidence="1">
    <location>
        <begin position="1"/>
        <end position="15"/>
    </location>
</feature>
<feature type="non-terminal residue" evidence="2">
    <location>
        <position position="1"/>
    </location>
</feature>
<proteinExistence type="predicted"/>
<protein>
    <recommendedName>
        <fullName evidence="3">Cuticle protein CPCFC domain-containing protein</fullName>
    </recommendedName>
</protein>
<evidence type="ECO:0008006" key="3">
    <source>
        <dbReference type="Google" id="ProtNLM"/>
    </source>
</evidence>
<dbReference type="AlphaFoldDB" id="A0A1B6BXC5"/>
<feature type="non-terminal residue" evidence="2">
    <location>
        <position position="116"/>
    </location>
</feature>
<organism evidence="2">
    <name type="scientific">Clastoptera arizonana</name>
    <name type="common">Arizona spittle bug</name>
    <dbReference type="NCBI Taxonomy" id="38151"/>
    <lineage>
        <taxon>Eukaryota</taxon>
        <taxon>Metazoa</taxon>
        <taxon>Ecdysozoa</taxon>
        <taxon>Arthropoda</taxon>
        <taxon>Hexapoda</taxon>
        <taxon>Insecta</taxon>
        <taxon>Pterygota</taxon>
        <taxon>Neoptera</taxon>
        <taxon>Paraneoptera</taxon>
        <taxon>Hemiptera</taxon>
        <taxon>Auchenorrhyncha</taxon>
        <taxon>Cercopoidea</taxon>
        <taxon>Clastopteridae</taxon>
        <taxon>Clastoptera</taxon>
    </lineage>
</organism>
<name>A0A1B6BXC5_9HEMI</name>
<dbReference type="EMBL" id="GEDC01031365">
    <property type="protein sequence ID" value="JAS05933.1"/>
    <property type="molecule type" value="Transcribed_RNA"/>
</dbReference>